<evidence type="ECO:0000256" key="1">
    <source>
        <dbReference type="ARBA" id="ARBA00006739"/>
    </source>
</evidence>
<comment type="similarity">
    <text evidence="1">Belongs to the glycosyltransferase 2 family.</text>
</comment>
<protein>
    <submittedName>
        <fullName evidence="5">Glycosyl transferase</fullName>
    </submittedName>
</protein>
<sequence>MPRVAVLMPVRNAAATVRAAAASILRQTERDLALVCVDDGSSDGTAEVLDRLAARDRRVSVVRGPGEGIARALNRGLAACDADVIARMDADDVAHPRRLALTRAALEADPALVAVGGRVRLFPRATVRGGMRRYAAWLNGLVTPALVARDLLVEAPLVHPATAIRSAALAAAGGWRDGAFPEDYDLWLRLSAAGGRLTNVPELVLDWRESAGRATRTDPRYALARHVALKCAHLAEHVLAGVSEVALWGAGETGKAFSDALRERGIATSLFVEVDRAKIGRTIRGARVISHEDVAVVRGLPLLVAVGAPGARDLIRDALSRAGFAELRDYRCVA</sequence>
<keyword evidence="6" id="KW-1185">Reference proteome</keyword>
<dbReference type="Gene3D" id="3.90.550.10">
    <property type="entry name" value="Spore Coat Polysaccharide Biosynthesis Protein SpsA, Chain A"/>
    <property type="match status" value="1"/>
</dbReference>
<reference evidence="6" key="1">
    <citation type="journal article" date="2022" name="Int. J. Syst. Evol. Microbiol.">
        <title>Anaeromyxobacter oryzae sp. nov., Anaeromyxobacter diazotrophicus sp. nov. and Anaeromyxobacter paludicola sp. nov., isolated from paddy soils.</title>
        <authorList>
            <person name="Itoh H."/>
            <person name="Xu Z."/>
            <person name="Mise K."/>
            <person name="Masuda Y."/>
            <person name="Ushijima N."/>
            <person name="Hayakawa C."/>
            <person name="Shiratori Y."/>
            <person name="Senoo K."/>
        </authorList>
    </citation>
    <scope>NUCLEOTIDE SEQUENCE [LARGE SCALE GENOMIC DNA]</scope>
    <source>
        <strain evidence="6">Red232</strain>
    </source>
</reference>
<dbReference type="Pfam" id="PF00535">
    <property type="entry name" value="Glycos_transf_2"/>
    <property type="match status" value="1"/>
</dbReference>
<keyword evidence="3 5" id="KW-0808">Transferase</keyword>
<evidence type="ECO:0000313" key="5">
    <source>
        <dbReference type="EMBL" id="BDG03740.1"/>
    </source>
</evidence>
<dbReference type="SUPFAM" id="SSF53448">
    <property type="entry name" value="Nucleotide-diphospho-sugar transferases"/>
    <property type="match status" value="1"/>
</dbReference>
<proteinExistence type="inferred from homology"/>
<dbReference type="Proteomes" id="UP001162891">
    <property type="component" value="Chromosome"/>
</dbReference>
<dbReference type="InterPro" id="IPR029044">
    <property type="entry name" value="Nucleotide-diphossugar_trans"/>
</dbReference>
<dbReference type="RefSeq" id="WP_248362029.1">
    <property type="nucleotide sequence ID" value="NZ_AP025591.1"/>
</dbReference>
<gene>
    <name evidence="5" type="ORF">AMOR_27360</name>
</gene>
<evidence type="ECO:0000256" key="2">
    <source>
        <dbReference type="ARBA" id="ARBA00022676"/>
    </source>
</evidence>
<evidence type="ECO:0000256" key="3">
    <source>
        <dbReference type="ARBA" id="ARBA00022679"/>
    </source>
</evidence>
<evidence type="ECO:0000313" key="6">
    <source>
        <dbReference type="Proteomes" id="UP001162891"/>
    </source>
</evidence>
<dbReference type="PANTHER" id="PTHR43685:SF5">
    <property type="entry name" value="GLYCOSYLTRANSFERASE EPSE-RELATED"/>
    <property type="match status" value="1"/>
</dbReference>
<name>A0ABN6MRZ6_9BACT</name>
<organism evidence="5 6">
    <name type="scientific">Anaeromyxobacter oryzae</name>
    <dbReference type="NCBI Taxonomy" id="2918170"/>
    <lineage>
        <taxon>Bacteria</taxon>
        <taxon>Pseudomonadati</taxon>
        <taxon>Myxococcota</taxon>
        <taxon>Myxococcia</taxon>
        <taxon>Myxococcales</taxon>
        <taxon>Cystobacterineae</taxon>
        <taxon>Anaeromyxobacteraceae</taxon>
        <taxon>Anaeromyxobacter</taxon>
    </lineage>
</organism>
<keyword evidence="2" id="KW-0328">Glycosyltransferase</keyword>
<dbReference type="GO" id="GO:0016740">
    <property type="term" value="F:transferase activity"/>
    <property type="evidence" value="ECO:0007669"/>
    <property type="project" value="UniProtKB-KW"/>
</dbReference>
<evidence type="ECO:0000259" key="4">
    <source>
        <dbReference type="Pfam" id="PF00535"/>
    </source>
</evidence>
<dbReference type="InterPro" id="IPR050834">
    <property type="entry name" value="Glycosyltransf_2"/>
</dbReference>
<dbReference type="EMBL" id="AP025591">
    <property type="protein sequence ID" value="BDG03740.1"/>
    <property type="molecule type" value="Genomic_DNA"/>
</dbReference>
<dbReference type="InterPro" id="IPR001173">
    <property type="entry name" value="Glyco_trans_2-like"/>
</dbReference>
<dbReference type="PANTHER" id="PTHR43685">
    <property type="entry name" value="GLYCOSYLTRANSFERASE"/>
    <property type="match status" value="1"/>
</dbReference>
<accession>A0ABN6MRZ6</accession>
<feature type="domain" description="Glycosyltransferase 2-like" evidence="4">
    <location>
        <begin position="6"/>
        <end position="137"/>
    </location>
</feature>